<proteinExistence type="inferred from homology"/>
<dbReference type="EMBL" id="JARJCW010000035">
    <property type="protein sequence ID" value="KAJ7208062.1"/>
    <property type="molecule type" value="Genomic_DNA"/>
</dbReference>
<dbReference type="Gene3D" id="3.30.560.10">
    <property type="entry name" value="Glucose Oxidase, domain 3"/>
    <property type="match status" value="1"/>
</dbReference>
<feature type="active site" description="Proton acceptor" evidence="3">
    <location>
        <position position="556"/>
    </location>
</feature>
<keyword evidence="4" id="KW-0274">FAD</keyword>
<dbReference type="GO" id="GO:0016614">
    <property type="term" value="F:oxidoreductase activity, acting on CH-OH group of donors"/>
    <property type="evidence" value="ECO:0007669"/>
    <property type="project" value="InterPro"/>
</dbReference>
<accession>A0AAD6VIM4</accession>
<evidence type="ECO:0000259" key="5">
    <source>
        <dbReference type="PROSITE" id="PS00624"/>
    </source>
</evidence>
<dbReference type="InterPro" id="IPR007867">
    <property type="entry name" value="GMC_OxRtase_C"/>
</dbReference>
<dbReference type="InterPro" id="IPR036188">
    <property type="entry name" value="FAD/NAD-bd_sf"/>
</dbReference>
<feature type="binding site" evidence="4">
    <location>
        <position position="236"/>
    </location>
    <ligand>
        <name>FAD</name>
        <dbReference type="ChEBI" id="CHEBI:57692"/>
    </ligand>
</feature>
<comment type="caution">
    <text evidence="6">The sequence shown here is derived from an EMBL/GenBank/DDBJ whole genome shotgun (WGS) entry which is preliminary data.</text>
</comment>
<feature type="active site" description="Proton donor" evidence="3">
    <location>
        <position position="513"/>
    </location>
</feature>
<dbReference type="InterPro" id="IPR000172">
    <property type="entry name" value="GMC_OxRdtase_N"/>
</dbReference>
<dbReference type="SUPFAM" id="SSF51905">
    <property type="entry name" value="FAD/NAD(P)-binding domain"/>
    <property type="match status" value="1"/>
</dbReference>
<dbReference type="Pfam" id="PF05199">
    <property type="entry name" value="GMC_oxred_C"/>
    <property type="match status" value="1"/>
</dbReference>
<dbReference type="Proteomes" id="UP001219525">
    <property type="component" value="Unassembled WGS sequence"/>
</dbReference>
<dbReference type="SUPFAM" id="SSF54373">
    <property type="entry name" value="FAD-linked reductases, C-terminal domain"/>
    <property type="match status" value="1"/>
</dbReference>
<sequence length="578" mass="62479">MSPFPTRAIHGISSKPYTYIVVGGGTAGCVLAARLSEDPDTTVLLLERGPVADGWAASVPLISSNFTDQKAPVYKWESAPLSGVDGKRLTMFTGKALGGSSKINGLLYTRSVPGEYNAWKAAGRRGWGWESVKGYFEKSETSSVHASYRGTSGPWKTRPVDEIRFKSVTSTIEVAPSLNIPYIPNCNDPASPVVACTRLDATIDDKGHRSSTADAFLPKKLVQQRKNLHICTGAVVSSLIIRDHKVLGVNLESDSDTSTSPKRYQAFAHREVVLCAGAISTPQILLLSGIGPEDHLRQHKIHLVKHLPGVGAHLVRGLVPIIYKVPVTDSVEILLKKPLTSLRELLSYFFKGKGIFATQVQQANIVLRTALLNGDTDVAETREEALNEHDPANVPDLEIMLIPVNPTVRKFDGVDKDKSVGTFSYLCTVLRPKSVGSVRLVSTNARDQPLCDLGTLSNAEDRGPLRQVLRVALSLALNVRSRGYPLQDLLVPASTSNDDLDAFIAQNLTTTYHYSSSCRMAAEADAGVVDDELRVHGVSGLRIADASIFPQIPACHLQAPVVMVAERCADFLKCTSGA</sequence>
<comment type="similarity">
    <text evidence="2">Belongs to the GMC oxidoreductase family.</text>
</comment>
<dbReference type="PANTHER" id="PTHR11552">
    <property type="entry name" value="GLUCOSE-METHANOL-CHOLINE GMC OXIDOREDUCTASE"/>
    <property type="match status" value="1"/>
</dbReference>
<dbReference type="InterPro" id="IPR012132">
    <property type="entry name" value="GMC_OxRdtase"/>
</dbReference>
<keyword evidence="7" id="KW-1185">Reference proteome</keyword>
<feature type="domain" description="Glucose-methanol-choline oxidoreductase N-terminal" evidence="5">
    <location>
        <begin position="277"/>
        <end position="291"/>
    </location>
</feature>
<dbReference type="PIRSF" id="PIRSF000137">
    <property type="entry name" value="Alcohol_oxidase"/>
    <property type="match status" value="1"/>
</dbReference>
<name>A0AAD6VIM4_9AGAR</name>
<dbReference type="Pfam" id="PF00732">
    <property type="entry name" value="GMC_oxred_N"/>
    <property type="match status" value="1"/>
</dbReference>
<dbReference type="AlphaFoldDB" id="A0AAD6VIM4"/>
<protein>
    <submittedName>
        <fullName evidence="6">GMC oxidoreductase</fullName>
    </submittedName>
</protein>
<dbReference type="Gene3D" id="3.50.50.60">
    <property type="entry name" value="FAD/NAD(P)-binding domain"/>
    <property type="match status" value="1"/>
</dbReference>
<keyword evidence="4" id="KW-0285">Flavoprotein</keyword>
<comment type="cofactor">
    <cofactor evidence="1 4">
        <name>FAD</name>
        <dbReference type="ChEBI" id="CHEBI:57692"/>
    </cofactor>
</comment>
<evidence type="ECO:0000256" key="4">
    <source>
        <dbReference type="PIRSR" id="PIRSR000137-2"/>
    </source>
</evidence>
<evidence type="ECO:0000256" key="2">
    <source>
        <dbReference type="ARBA" id="ARBA00010790"/>
    </source>
</evidence>
<organism evidence="6 7">
    <name type="scientific">Mycena pura</name>
    <dbReference type="NCBI Taxonomy" id="153505"/>
    <lineage>
        <taxon>Eukaryota</taxon>
        <taxon>Fungi</taxon>
        <taxon>Dikarya</taxon>
        <taxon>Basidiomycota</taxon>
        <taxon>Agaricomycotina</taxon>
        <taxon>Agaricomycetes</taxon>
        <taxon>Agaricomycetidae</taxon>
        <taxon>Agaricales</taxon>
        <taxon>Marasmiineae</taxon>
        <taxon>Mycenaceae</taxon>
        <taxon>Mycena</taxon>
    </lineage>
</organism>
<reference evidence="6" key="1">
    <citation type="submission" date="2023-03" db="EMBL/GenBank/DDBJ databases">
        <title>Massive genome expansion in bonnet fungi (Mycena s.s.) driven by repeated elements and novel gene families across ecological guilds.</title>
        <authorList>
            <consortium name="Lawrence Berkeley National Laboratory"/>
            <person name="Harder C.B."/>
            <person name="Miyauchi S."/>
            <person name="Viragh M."/>
            <person name="Kuo A."/>
            <person name="Thoen E."/>
            <person name="Andreopoulos B."/>
            <person name="Lu D."/>
            <person name="Skrede I."/>
            <person name="Drula E."/>
            <person name="Henrissat B."/>
            <person name="Morin E."/>
            <person name="Kohler A."/>
            <person name="Barry K."/>
            <person name="LaButti K."/>
            <person name="Morin E."/>
            <person name="Salamov A."/>
            <person name="Lipzen A."/>
            <person name="Mereny Z."/>
            <person name="Hegedus B."/>
            <person name="Baldrian P."/>
            <person name="Stursova M."/>
            <person name="Weitz H."/>
            <person name="Taylor A."/>
            <person name="Grigoriev I.V."/>
            <person name="Nagy L.G."/>
            <person name="Martin F."/>
            <person name="Kauserud H."/>
        </authorList>
    </citation>
    <scope>NUCLEOTIDE SEQUENCE</scope>
    <source>
        <strain evidence="6">9144</strain>
    </source>
</reference>
<dbReference type="PANTHER" id="PTHR11552:SF219">
    <property type="entry name" value="GLUCOSE-METHANOL-CHOLINE OXIDOREDUCTASE N-TERMINAL DOMAIN-CONTAINING PROTEIN"/>
    <property type="match status" value="1"/>
</dbReference>
<dbReference type="GO" id="GO:0050660">
    <property type="term" value="F:flavin adenine dinucleotide binding"/>
    <property type="evidence" value="ECO:0007669"/>
    <property type="project" value="InterPro"/>
</dbReference>
<evidence type="ECO:0000313" key="7">
    <source>
        <dbReference type="Proteomes" id="UP001219525"/>
    </source>
</evidence>
<evidence type="ECO:0000313" key="6">
    <source>
        <dbReference type="EMBL" id="KAJ7208062.1"/>
    </source>
</evidence>
<evidence type="ECO:0000256" key="3">
    <source>
        <dbReference type="PIRSR" id="PIRSR000137-1"/>
    </source>
</evidence>
<dbReference type="PROSITE" id="PS00624">
    <property type="entry name" value="GMC_OXRED_2"/>
    <property type="match status" value="1"/>
</dbReference>
<gene>
    <name evidence="6" type="ORF">GGX14DRAFT_455383</name>
</gene>
<dbReference type="PROSITE" id="PS51257">
    <property type="entry name" value="PROKAR_LIPOPROTEIN"/>
    <property type="match status" value="1"/>
</dbReference>
<evidence type="ECO:0000256" key="1">
    <source>
        <dbReference type="ARBA" id="ARBA00001974"/>
    </source>
</evidence>